<dbReference type="Gene3D" id="3.40.50.300">
    <property type="entry name" value="P-loop containing nucleotide triphosphate hydrolases"/>
    <property type="match status" value="1"/>
</dbReference>
<dbReference type="InterPro" id="IPR027417">
    <property type="entry name" value="P-loop_NTPase"/>
</dbReference>
<sequence>MAEAGGTSTQSGIRYQNSVAALHMGRMLDTRARPIGDRVLSVRVEAPEHVDDIVVRYADGATRFIQAKLTLRQGDAAWDGLWQAMERQRQSLGAIDRLGVVLADAGSLAANLRSCAERTNGSDATEWRSRLNKEQEALVDAVEATLGCDDAVAFDLFKLIDVELFTEDMVERDLPPLWMPAVADPVALHGHLRDHAGGGARTRALFEPAGVRAHLREQHRIDISDPESWGSEIYRTAVAATLRIEVPGTSIVRSIAEGFVWPTAKKPDSGRRPDFDDEWSSWRAAVEPDGIDLSTFPSAELDKVVVVAGPGFGKSTLLLALTAKALLLDLLPVLVTAPDLSHSDLEILEHIQTKVNASYGVSIDWRQAAESGLVVLLLDGLDEVGTDRRSVILDRLRRFSAIHPAVHWVLTVRDAAALSAPTEAKLVELSPLSDNAVRQFVAAYCPGDDEIYQRLHMLFESQPEMRRLSRIPLFLTMLLATDGRTGDLPKDRTDVIENYLSLLWDPARFKPSDGITTDPGVMRDVAQRAAFEALEKDEIGLYQRLLERMLPPPASSRVVIADLLKCGVLRQPEPSRFEFPFPIVQEYLAGCHLVEQRADDIPRRLASLAKRPWAQAIQFALERHDDPTKIVDDLLAEPDDAFDTHTRLLGRCTANGMRVSAAQRRAITLRLLARWDSNSFWRARAIGNLLADGFTKPLIPELRARLFERRLLHYGSGRVLCQLADDDLSLEILHELVSENVGSLLNLSEFQPEVDRVGQRAFRLYVAAAEVWADDDSGVRGVAALIDHLSGANVDQADIRQAVEDETLPTTIRAAALSLADPSKRFDCAETIAHDALAAPGWSAASVSARAAVSAKVPVSVMVRWAREFETSSGPEFIGKVISRCEPPRRALLIRELLADANLTGVVRKHALVFAMSFECAEAFDELLSGFGHLEREIVAATCSLLGHFPTIEAAERAKTALESRNWDADERRSISSSLQTGLSGKLEMNSFSSGSIRMTEIHPGTPLFLPLLAEWTGEGDYEPSDALRMTLDLVRLGQDHALADVRPRLAAAIAAPQTGPRDIHFQDHVIGNAVELLQDRREPLSLTELEEIARSRTHNARSSALRAIARQGTTAACESLMGLYPELVDASSRDSLLNALQTLAAQLGLRVNVEGEQLTVTSV</sequence>
<dbReference type="Proteomes" id="UP001279660">
    <property type="component" value="Unassembled WGS sequence"/>
</dbReference>
<protein>
    <recommendedName>
        <fullName evidence="3">NACHT domain-containing protein</fullName>
    </recommendedName>
</protein>
<name>A0ABU4PLN5_9SPHN</name>
<proteinExistence type="predicted"/>
<evidence type="ECO:0008006" key="3">
    <source>
        <dbReference type="Google" id="ProtNLM"/>
    </source>
</evidence>
<dbReference type="SUPFAM" id="SSF52540">
    <property type="entry name" value="P-loop containing nucleoside triphosphate hydrolases"/>
    <property type="match status" value="1"/>
</dbReference>
<keyword evidence="2" id="KW-1185">Reference proteome</keyword>
<dbReference type="RefSeq" id="WP_010402493.1">
    <property type="nucleotide sequence ID" value="NZ_JAWXXV010000001.1"/>
</dbReference>
<dbReference type="EMBL" id="JAWXXV010000001">
    <property type="protein sequence ID" value="MDX5985061.1"/>
    <property type="molecule type" value="Genomic_DNA"/>
</dbReference>
<evidence type="ECO:0000313" key="2">
    <source>
        <dbReference type="Proteomes" id="UP001279660"/>
    </source>
</evidence>
<reference evidence="1 2" key="1">
    <citation type="submission" date="2023-11" db="EMBL/GenBank/DDBJ databases">
        <title>MicrobeMod: A computational toolkit for identifying prokaryotic methylation and restriction-modification with nanopore sequencing.</title>
        <authorList>
            <person name="Crits-Christoph A."/>
            <person name="Kang S.C."/>
            <person name="Lee H."/>
            <person name="Ostrov N."/>
        </authorList>
    </citation>
    <scope>NUCLEOTIDE SEQUENCE [LARGE SCALE GENOMIC DNA]</scope>
    <source>
        <strain evidence="1 2">ATCC 14820</strain>
    </source>
</reference>
<organism evidence="1 2">
    <name type="scientific">Sphingomonas echinoides</name>
    <dbReference type="NCBI Taxonomy" id="59803"/>
    <lineage>
        <taxon>Bacteria</taxon>
        <taxon>Pseudomonadati</taxon>
        <taxon>Pseudomonadota</taxon>
        <taxon>Alphaproteobacteria</taxon>
        <taxon>Sphingomonadales</taxon>
        <taxon>Sphingomonadaceae</taxon>
        <taxon>Sphingomonas</taxon>
    </lineage>
</organism>
<gene>
    <name evidence="1" type="ORF">SIL82_12395</name>
</gene>
<comment type="caution">
    <text evidence="1">The sequence shown here is derived from an EMBL/GenBank/DDBJ whole genome shotgun (WGS) entry which is preliminary data.</text>
</comment>
<accession>A0ABU4PLN5</accession>
<evidence type="ECO:0000313" key="1">
    <source>
        <dbReference type="EMBL" id="MDX5985061.1"/>
    </source>
</evidence>